<protein>
    <submittedName>
        <fullName evidence="1">Uncharacterized protein</fullName>
    </submittedName>
</protein>
<evidence type="ECO:0000313" key="1">
    <source>
        <dbReference type="EMBL" id="KAI5669049.1"/>
    </source>
</evidence>
<name>A0ACC0B8Q6_CATRO</name>
<keyword evidence="2" id="KW-1185">Reference proteome</keyword>
<dbReference type="EMBL" id="CM044704">
    <property type="protein sequence ID" value="KAI5669049.1"/>
    <property type="molecule type" value="Genomic_DNA"/>
</dbReference>
<reference evidence="2" key="1">
    <citation type="journal article" date="2023" name="Nat. Plants">
        <title>Single-cell RNA sequencing provides a high-resolution roadmap for understanding the multicellular compartmentation of specialized metabolism.</title>
        <authorList>
            <person name="Sun S."/>
            <person name="Shen X."/>
            <person name="Li Y."/>
            <person name="Li Y."/>
            <person name="Wang S."/>
            <person name="Li R."/>
            <person name="Zhang H."/>
            <person name="Shen G."/>
            <person name="Guo B."/>
            <person name="Wei J."/>
            <person name="Xu J."/>
            <person name="St-Pierre B."/>
            <person name="Chen S."/>
            <person name="Sun C."/>
        </authorList>
    </citation>
    <scope>NUCLEOTIDE SEQUENCE [LARGE SCALE GENOMIC DNA]</scope>
</reference>
<proteinExistence type="predicted"/>
<sequence>MARGNSCNSSSLMWDSKVQDHVKSGGNSENTSTSVCSSSSLMMPEKGQFSVYTVDQKRYSFPICYLNNYIFIELLRMAEEENFE</sequence>
<organism evidence="1 2">
    <name type="scientific">Catharanthus roseus</name>
    <name type="common">Madagascar periwinkle</name>
    <name type="synonym">Vinca rosea</name>
    <dbReference type="NCBI Taxonomy" id="4058"/>
    <lineage>
        <taxon>Eukaryota</taxon>
        <taxon>Viridiplantae</taxon>
        <taxon>Streptophyta</taxon>
        <taxon>Embryophyta</taxon>
        <taxon>Tracheophyta</taxon>
        <taxon>Spermatophyta</taxon>
        <taxon>Magnoliopsida</taxon>
        <taxon>eudicotyledons</taxon>
        <taxon>Gunneridae</taxon>
        <taxon>Pentapetalae</taxon>
        <taxon>asterids</taxon>
        <taxon>lamiids</taxon>
        <taxon>Gentianales</taxon>
        <taxon>Apocynaceae</taxon>
        <taxon>Rauvolfioideae</taxon>
        <taxon>Vinceae</taxon>
        <taxon>Catharanthinae</taxon>
        <taxon>Catharanthus</taxon>
    </lineage>
</organism>
<dbReference type="Proteomes" id="UP001060085">
    <property type="component" value="Linkage Group LG04"/>
</dbReference>
<gene>
    <name evidence="1" type="ORF">M9H77_18902</name>
</gene>
<comment type="caution">
    <text evidence="1">The sequence shown here is derived from an EMBL/GenBank/DDBJ whole genome shotgun (WGS) entry which is preliminary data.</text>
</comment>
<accession>A0ACC0B8Q6</accession>
<evidence type="ECO:0000313" key="2">
    <source>
        <dbReference type="Proteomes" id="UP001060085"/>
    </source>
</evidence>